<dbReference type="Proteomes" id="UP001281761">
    <property type="component" value="Unassembled WGS sequence"/>
</dbReference>
<organism evidence="1 2">
    <name type="scientific">Blattamonas nauphoetae</name>
    <dbReference type="NCBI Taxonomy" id="2049346"/>
    <lineage>
        <taxon>Eukaryota</taxon>
        <taxon>Metamonada</taxon>
        <taxon>Preaxostyla</taxon>
        <taxon>Oxymonadida</taxon>
        <taxon>Blattamonas</taxon>
    </lineage>
</organism>
<gene>
    <name evidence="1" type="ORF">BLNAU_13215</name>
</gene>
<keyword evidence="2" id="KW-1185">Reference proteome</keyword>
<proteinExistence type="predicted"/>
<accession>A0ABQ9XK50</accession>
<comment type="caution">
    <text evidence="1">The sequence shown here is derived from an EMBL/GenBank/DDBJ whole genome shotgun (WGS) entry which is preliminary data.</text>
</comment>
<sequence length="331" mass="37210">MEVSTNPKSVARRTSGETYPPFFDTLLSSPDYIPVLRRIAEHTDVSDPNERILVDFASTILPYIDKEAPLRLPPQPDYLAGSILYLLTEILKLPDPHPQIPSHCVQLLQNLCFNESSYMITLCLLKQLKVRYPGASSPINILLAFVDQTILELARTKEDKGILEGRSLLKIVFSGGWTFLPSIPALQTILQDNTITVELADSMVNSLSTILRKDTESPLHTEQTLSCYGLPPDAPPPSLFEELGILELLLEICFFSSNLKEHLPLSYFILLAYSILPKKEDNQILQVTLEELNTTAEQLQQFRIFIQRCSSYRGLQTALSDAENRALTSTF</sequence>
<protein>
    <submittedName>
        <fullName evidence="1">Uncharacterized protein</fullName>
    </submittedName>
</protein>
<evidence type="ECO:0000313" key="1">
    <source>
        <dbReference type="EMBL" id="KAK2951845.1"/>
    </source>
</evidence>
<evidence type="ECO:0000313" key="2">
    <source>
        <dbReference type="Proteomes" id="UP001281761"/>
    </source>
</evidence>
<reference evidence="1 2" key="1">
    <citation type="journal article" date="2022" name="bioRxiv">
        <title>Genomics of Preaxostyla Flagellates Illuminates Evolutionary Transitions and the Path Towards Mitochondrial Loss.</title>
        <authorList>
            <person name="Novak L.V.F."/>
            <person name="Treitli S.C."/>
            <person name="Pyrih J."/>
            <person name="Halakuc P."/>
            <person name="Pipaliya S.V."/>
            <person name="Vacek V."/>
            <person name="Brzon O."/>
            <person name="Soukal P."/>
            <person name="Eme L."/>
            <person name="Dacks J.B."/>
            <person name="Karnkowska A."/>
            <person name="Elias M."/>
            <person name="Hampl V."/>
        </authorList>
    </citation>
    <scope>NUCLEOTIDE SEQUENCE [LARGE SCALE GENOMIC DNA]</scope>
    <source>
        <strain evidence="1">NAU3</strain>
        <tissue evidence="1">Gut</tissue>
    </source>
</reference>
<dbReference type="EMBL" id="JARBJD010000112">
    <property type="protein sequence ID" value="KAK2951845.1"/>
    <property type="molecule type" value="Genomic_DNA"/>
</dbReference>
<name>A0ABQ9XK50_9EUKA</name>